<gene>
    <name evidence="5" type="ORF">CHH28_11060</name>
</gene>
<evidence type="ECO:0000313" key="5">
    <source>
        <dbReference type="EMBL" id="ASP39183.1"/>
    </source>
</evidence>
<feature type="chain" id="PRO_5013279337" evidence="3">
    <location>
        <begin position="20"/>
        <end position="348"/>
    </location>
</feature>
<dbReference type="InterPro" id="IPR004843">
    <property type="entry name" value="Calcineurin-like_PHP"/>
</dbReference>
<dbReference type="Proteomes" id="UP000202440">
    <property type="component" value="Chromosome"/>
</dbReference>
<dbReference type="PANTHER" id="PTHR10161">
    <property type="entry name" value="TARTRATE-RESISTANT ACID PHOSPHATASE TYPE 5"/>
    <property type="match status" value="1"/>
</dbReference>
<accession>A0A222FLT2</accession>
<organism evidence="5 6">
    <name type="scientific">Bacterioplanes sanyensis</name>
    <dbReference type="NCBI Taxonomy" id="1249553"/>
    <lineage>
        <taxon>Bacteria</taxon>
        <taxon>Pseudomonadati</taxon>
        <taxon>Pseudomonadota</taxon>
        <taxon>Gammaproteobacteria</taxon>
        <taxon>Oceanospirillales</taxon>
        <taxon>Oceanospirillaceae</taxon>
        <taxon>Bacterioplanes</taxon>
    </lineage>
</organism>
<sequence length="348" mass="39043">MAHYCTHLITLTAACVVSAASLAMSDKPDPLPDIDPVEGKVVRFIAIGDMGTGKDGQYKVAAAMETVCAERGCDFAIGLGDNIYESGVDSTNDIQFEMKFEQPYQNLTFPFYMTLGNHDNSWLIGGDGLDNDKGDIQVEYHYKRNRLSDKWQMPARYYNFTAPLGEVEPLVEFFSLDSNPLAAVADADPEYWQLPYRDKQQRWLDVELRDSNAPWKIAFAHHPFISNGKHGNAGMYDGFPGAGVVYYKLLKNHVCDRVDVMIAGHDHDLQWLKPVERCGKTFHIVSGAGGKTRSLKNPNKNAAYWQTDDTLGFFYIEIAGDEFRGTAYTVDADSGEHRAEFEHTLTRQ</sequence>
<keyword evidence="2" id="KW-0378">Hydrolase</keyword>
<dbReference type="Pfam" id="PF00149">
    <property type="entry name" value="Metallophos"/>
    <property type="match status" value="1"/>
</dbReference>
<dbReference type="SUPFAM" id="SSF56300">
    <property type="entry name" value="Metallo-dependent phosphatases"/>
    <property type="match status" value="1"/>
</dbReference>
<feature type="domain" description="Calcineurin-like phosphoesterase" evidence="4">
    <location>
        <begin position="43"/>
        <end position="268"/>
    </location>
</feature>
<evidence type="ECO:0000256" key="3">
    <source>
        <dbReference type="SAM" id="SignalP"/>
    </source>
</evidence>
<keyword evidence="1 3" id="KW-0732">Signal</keyword>
<evidence type="ECO:0000256" key="2">
    <source>
        <dbReference type="ARBA" id="ARBA00022801"/>
    </source>
</evidence>
<dbReference type="AlphaFoldDB" id="A0A222FLT2"/>
<keyword evidence="6" id="KW-1185">Reference proteome</keyword>
<dbReference type="OrthoDB" id="9809781at2"/>
<evidence type="ECO:0000259" key="4">
    <source>
        <dbReference type="Pfam" id="PF00149"/>
    </source>
</evidence>
<dbReference type="GO" id="GO:0016787">
    <property type="term" value="F:hydrolase activity"/>
    <property type="evidence" value="ECO:0007669"/>
    <property type="project" value="UniProtKB-KW"/>
</dbReference>
<proteinExistence type="predicted"/>
<protein>
    <submittedName>
        <fullName evidence="5">Acid phosphatase</fullName>
    </submittedName>
</protein>
<dbReference type="Gene3D" id="3.60.21.10">
    <property type="match status" value="1"/>
</dbReference>
<evidence type="ECO:0000313" key="6">
    <source>
        <dbReference type="Proteomes" id="UP000202440"/>
    </source>
</evidence>
<dbReference type="PANTHER" id="PTHR10161:SF14">
    <property type="entry name" value="TARTRATE-RESISTANT ACID PHOSPHATASE TYPE 5"/>
    <property type="match status" value="1"/>
</dbReference>
<dbReference type="KEGG" id="bsan:CHH28_11060"/>
<dbReference type="EMBL" id="CP022530">
    <property type="protein sequence ID" value="ASP39183.1"/>
    <property type="molecule type" value="Genomic_DNA"/>
</dbReference>
<evidence type="ECO:0000256" key="1">
    <source>
        <dbReference type="ARBA" id="ARBA00022729"/>
    </source>
</evidence>
<feature type="signal peptide" evidence="3">
    <location>
        <begin position="1"/>
        <end position="19"/>
    </location>
</feature>
<dbReference type="RefSeq" id="WP_094060363.1">
    <property type="nucleotide sequence ID" value="NZ_CP022530.1"/>
</dbReference>
<reference evidence="5 6" key="1">
    <citation type="submission" date="2017-07" db="EMBL/GenBank/DDBJ databases">
        <title>Annotated genome sequence of Bacterioplanes sanyensis isolated from Red Sea.</title>
        <authorList>
            <person name="Rehman Z.U."/>
        </authorList>
    </citation>
    <scope>NUCLEOTIDE SEQUENCE [LARGE SCALE GENOMIC DNA]</scope>
    <source>
        <strain evidence="5 6">NV9</strain>
    </source>
</reference>
<name>A0A222FLT2_9GAMM</name>
<dbReference type="InterPro" id="IPR051558">
    <property type="entry name" value="Metallophosphoesterase_PAP"/>
</dbReference>
<dbReference type="InterPro" id="IPR029052">
    <property type="entry name" value="Metallo-depent_PP-like"/>
</dbReference>